<feature type="compositionally biased region" description="Pro residues" evidence="2">
    <location>
        <begin position="46"/>
        <end position="58"/>
    </location>
</feature>
<dbReference type="GO" id="GO:0030313">
    <property type="term" value="C:cell envelope"/>
    <property type="evidence" value="ECO:0007669"/>
    <property type="project" value="UniProtKB-SubCell"/>
</dbReference>
<evidence type="ECO:0000256" key="1">
    <source>
        <dbReference type="ARBA" id="ARBA00004196"/>
    </source>
</evidence>
<dbReference type="STRING" id="450378.GCA_001661675_02587"/>
<dbReference type="Pfam" id="PF07940">
    <property type="entry name" value="Hepar_II_III_C"/>
    <property type="match status" value="1"/>
</dbReference>
<dbReference type="EMBL" id="CP019602">
    <property type="protein sequence ID" value="ARU16899.1"/>
    <property type="molecule type" value="Genomic_DNA"/>
</dbReference>
<evidence type="ECO:0000313" key="5">
    <source>
        <dbReference type="Proteomes" id="UP000195807"/>
    </source>
</evidence>
<accession>A0A1Z1FDK2</accession>
<dbReference type="GO" id="GO:0016829">
    <property type="term" value="F:lyase activity"/>
    <property type="evidence" value="ECO:0007669"/>
    <property type="project" value="InterPro"/>
</dbReference>
<dbReference type="InterPro" id="IPR008929">
    <property type="entry name" value="Chondroitin_lyas"/>
</dbReference>
<dbReference type="AlphaFoldDB" id="A0A1Z1FDK2"/>
<comment type="subcellular location">
    <subcellularLocation>
        <location evidence="1">Cell envelope</location>
    </subcellularLocation>
</comment>
<name>A0A1Z1FDK2_9SPHN</name>
<dbReference type="Proteomes" id="UP000195807">
    <property type="component" value="Chromosome"/>
</dbReference>
<evidence type="ECO:0000313" key="4">
    <source>
        <dbReference type="EMBL" id="ARU16899.1"/>
    </source>
</evidence>
<evidence type="ECO:0000259" key="3">
    <source>
        <dbReference type="Pfam" id="PF07940"/>
    </source>
</evidence>
<feature type="domain" description="Heparinase II/III-like C-terminal" evidence="3">
    <location>
        <begin position="398"/>
        <end position="645"/>
    </location>
</feature>
<gene>
    <name evidence="4" type="ORF">A9D14_12890</name>
</gene>
<dbReference type="InterPro" id="IPR012480">
    <property type="entry name" value="Hepar_II_III_C"/>
</dbReference>
<sequence>MVFHHSSLHDASKARSGSAGRRGVPLAGAGGDGGLVETEAGEIGPGPAPGAGPGPGPASGPASGPALGGAGRMSGDPAPPPPLRDGELALAELSPPSLGPIDRVMRFLYARGISARNLVRPFHKPSKMRLLATVAEPLPGERPGGMALRAGHFLIAGKRLSVENLDFSSGKLAPPIARAIHGFAWLPDLEAAGTRDKVAPVAEDILRRWMLANPVVGEGPAWQAGVAGERLLIWLVHAPLILSGTDRAFRAALLRHMSDTALWLDRQVRRRHAPQDAIPAWVAVTAAGLLMPDGKPRRLYGEAGLVATLGDAVGEDGGMLSRSPDDQIAAIAALLRLVACYRACRREPPRQVETMLRLMTPPLLALAHADGSLGSWQGCAPVSARRLTMLCEAADPHARPLREAGHWGYQRLAAKQAVLQFDAAPPPSGREAHGGCASTLAIEFSHGTERIFVNCGGASMAGGAVPRRIEEGLRSTAAHSTLTLGEADSTAVEADGRLGGGVKTVTFDRERAQGAQIMIASHDGYVARHGLYHERRLALADDGSILEGQDALMPRGKRARRGSHAFAIRFHLGANVAADHVVKTEDGGSGAMLALPDGSFWQFRVDEPGLAIEESLWVDSGGQPRQTLQLVVTGDVGREGDMVHWTLRKTG</sequence>
<dbReference type="Gene3D" id="1.50.10.100">
    <property type="entry name" value="Chondroitin AC/alginate lyase"/>
    <property type="match status" value="1"/>
</dbReference>
<evidence type="ECO:0000256" key="2">
    <source>
        <dbReference type="SAM" id="MobiDB-lite"/>
    </source>
</evidence>
<organism evidence="4 5">
    <name type="scientific">Croceicoccus marinus</name>
    <dbReference type="NCBI Taxonomy" id="450378"/>
    <lineage>
        <taxon>Bacteria</taxon>
        <taxon>Pseudomonadati</taxon>
        <taxon>Pseudomonadota</taxon>
        <taxon>Alphaproteobacteria</taxon>
        <taxon>Sphingomonadales</taxon>
        <taxon>Erythrobacteraceae</taxon>
        <taxon>Croceicoccus</taxon>
    </lineage>
</organism>
<dbReference type="KEGG" id="cman:A9D14_12890"/>
<proteinExistence type="predicted"/>
<reference evidence="4 5" key="1">
    <citation type="submission" date="2017-01" db="EMBL/GenBank/DDBJ databases">
        <title>Complete genome sequence of esterase-producing bacterium Croceicoccus marinus E4A9.</title>
        <authorList>
            <person name="Wu Y.-H."/>
            <person name="Cheng H."/>
            <person name="Xu L."/>
            <person name="Huo Y.-Y."/>
            <person name="Wang C.-S."/>
            <person name="Xu X.-W."/>
        </authorList>
    </citation>
    <scope>NUCLEOTIDE SEQUENCE [LARGE SCALE GENOMIC DNA]</scope>
    <source>
        <strain evidence="4 5">E4A9</strain>
    </source>
</reference>
<protein>
    <recommendedName>
        <fullName evidence="3">Heparinase II/III-like C-terminal domain-containing protein</fullName>
    </recommendedName>
</protein>
<keyword evidence="5" id="KW-1185">Reference proteome</keyword>
<feature type="region of interest" description="Disordered" evidence="2">
    <location>
        <begin position="1"/>
        <end position="87"/>
    </location>
</feature>
<dbReference type="Gene3D" id="2.70.98.70">
    <property type="match status" value="1"/>
</dbReference>